<dbReference type="Gene3D" id="3.90.76.10">
    <property type="entry name" value="Dipeptide-binding Protein, Domain 1"/>
    <property type="match status" value="1"/>
</dbReference>
<evidence type="ECO:0000313" key="2">
    <source>
        <dbReference type="EMBL" id="SVB68422.1"/>
    </source>
</evidence>
<organism evidence="2">
    <name type="scientific">marine metagenome</name>
    <dbReference type="NCBI Taxonomy" id="408172"/>
    <lineage>
        <taxon>unclassified sequences</taxon>
        <taxon>metagenomes</taxon>
        <taxon>ecological metagenomes</taxon>
    </lineage>
</organism>
<proteinExistence type="predicted"/>
<feature type="domain" description="Solute-binding protein family 5" evidence="1">
    <location>
        <begin position="103"/>
        <end position="452"/>
    </location>
</feature>
<dbReference type="SUPFAM" id="SSF53850">
    <property type="entry name" value="Periplasmic binding protein-like II"/>
    <property type="match status" value="1"/>
</dbReference>
<evidence type="ECO:0000259" key="1">
    <source>
        <dbReference type="Pfam" id="PF00496"/>
    </source>
</evidence>
<dbReference type="Gene3D" id="3.40.190.10">
    <property type="entry name" value="Periplasmic binding protein-like II"/>
    <property type="match status" value="1"/>
</dbReference>
<dbReference type="GO" id="GO:0042597">
    <property type="term" value="C:periplasmic space"/>
    <property type="evidence" value="ECO:0007669"/>
    <property type="project" value="UniProtKB-ARBA"/>
</dbReference>
<name>A0A382G0M6_9ZZZZ</name>
<dbReference type="GO" id="GO:1904680">
    <property type="term" value="F:peptide transmembrane transporter activity"/>
    <property type="evidence" value="ECO:0007669"/>
    <property type="project" value="TreeGrafter"/>
</dbReference>
<accession>A0A382G0M6</accession>
<dbReference type="InterPro" id="IPR030678">
    <property type="entry name" value="Peptide/Ni-bd"/>
</dbReference>
<dbReference type="AlphaFoldDB" id="A0A382G0M6"/>
<gene>
    <name evidence="2" type="ORF">METZ01_LOCUS221276</name>
</gene>
<dbReference type="PANTHER" id="PTHR30290">
    <property type="entry name" value="PERIPLASMIC BINDING COMPONENT OF ABC TRANSPORTER"/>
    <property type="match status" value="1"/>
</dbReference>
<feature type="non-terminal residue" evidence="2">
    <location>
        <position position="509"/>
    </location>
</feature>
<sequence length="509" mass="54886">WNDAAGIFLYFPVENMGLASNLNGFEARFDEFFFFSGTTLDDHDADASAVAAPVGGEDLVVAIAQDLPILDGRLPGGSAASFSALRHITQPLVFFSADGQVLEGVLAESWEQIEPMRWRFKLREGITFHNGNTFNADSVVHSIGKAIDPDFSPWFRYASGGVIGPAEKVDEYTVDITTEIVAPLMPNILTTIDMVDAAVSDEDQNTNPVGTGPYSFVEFLPRSSLTVDRYDAYWGGTPNYASITFRIIPEQSTRVAALLSGEVSAINAISVEDIKAIQEASNTKVASSATTRHIMIALRGDRDVISDVRIRQAMNYAVDKEAITSTILTGIASPVDGFLAPSMPYARSNLGPWPYDPDRAADLLAEAGYAGESIQIAIGAGRYPSDDLVGLAVVNMLEEAGLNIDLQAVDYSAMQAELGNRIDASYDGWIQGWGASLLDSGGQLNAFFNGTDAALPLFYENADYKAAAERAALATNDEERSAAVQEMEDTIWNDAAGIFLYFPVENMGL</sequence>
<dbReference type="InterPro" id="IPR000914">
    <property type="entry name" value="SBP_5_dom"/>
</dbReference>
<dbReference type="PIRSF" id="PIRSF002741">
    <property type="entry name" value="MppA"/>
    <property type="match status" value="1"/>
</dbReference>
<dbReference type="EMBL" id="UINC01052741">
    <property type="protein sequence ID" value="SVB68422.1"/>
    <property type="molecule type" value="Genomic_DNA"/>
</dbReference>
<dbReference type="GO" id="GO:0015833">
    <property type="term" value="P:peptide transport"/>
    <property type="evidence" value="ECO:0007669"/>
    <property type="project" value="TreeGrafter"/>
</dbReference>
<dbReference type="InterPro" id="IPR039424">
    <property type="entry name" value="SBP_5"/>
</dbReference>
<dbReference type="GO" id="GO:0043190">
    <property type="term" value="C:ATP-binding cassette (ABC) transporter complex"/>
    <property type="evidence" value="ECO:0007669"/>
    <property type="project" value="InterPro"/>
</dbReference>
<protein>
    <recommendedName>
        <fullName evidence="1">Solute-binding protein family 5 domain-containing protein</fullName>
    </recommendedName>
</protein>
<reference evidence="2" key="1">
    <citation type="submission" date="2018-05" db="EMBL/GenBank/DDBJ databases">
        <authorList>
            <person name="Lanie J.A."/>
            <person name="Ng W.-L."/>
            <person name="Kazmierczak K.M."/>
            <person name="Andrzejewski T.M."/>
            <person name="Davidsen T.M."/>
            <person name="Wayne K.J."/>
            <person name="Tettelin H."/>
            <person name="Glass J.I."/>
            <person name="Rusch D."/>
            <person name="Podicherti R."/>
            <person name="Tsui H.-C.T."/>
            <person name="Winkler M.E."/>
        </authorList>
    </citation>
    <scope>NUCLEOTIDE SEQUENCE</scope>
</reference>
<feature type="non-terminal residue" evidence="2">
    <location>
        <position position="1"/>
    </location>
</feature>
<dbReference type="Pfam" id="PF00496">
    <property type="entry name" value="SBP_bac_5"/>
    <property type="match status" value="1"/>
</dbReference>
<dbReference type="Gene3D" id="3.10.105.10">
    <property type="entry name" value="Dipeptide-binding Protein, Domain 3"/>
    <property type="match status" value="1"/>
</dbReference>